<reference evidence="2" key="1">
    <citation type="submission" date="2021-01" db="EMBL/GenBank/DDBJ databases">
        <authorList>
            <person name="Corre E."/>
            <person name="Pelletier E."/>
            <person name="Niang G."/>
            <person name="Scheremetjew M."/>
            <person name="Finn R."/>
            <person name="Kale V."/>
            <person name="Holt S."/>
            <person name="Cochrane G."/>
            <person name="Meng A."/>
            <person name="Brown T."/>
            <person name="Cohen L."/>
        </authorList>
    </citation>
    <scope>NUCLEOTIDE SEQUENCE</scope>
    <source>
        <strain evidence="2">CCMP3346</strain>
    </source>
</reference>
<gene>
    <name evidence="2" type="ORF">VBRA1451_LOCUS17343</name>
    <name evidence="3" type="ORF">VBRA1451_LOCUS17344</name>
</gene>
<organism evidence="2">
    <name type="scientific">Vitrella brassicaformis</name>
    <dbReference type="NCBI Taxonomy" id="1169539"/>
    <lineage>
        <taxon>Eukaryota</taxon>
        <taxon>Sar</taxon>
        <taxon>Alveolata</taxon>
        <taxon>Colpodellida</taxon>
        <taxon>Vitrellaceae</taxon>
        <taxon>Vitrella</taxon>
    </lineage>
</organism>
<name>A0A6U4ERQ4_9ALVE</name>
<protein>
    <submittedName>
        <fullName evidence="2">Uncharacterized protein</fullName>
    </submittedName>
</protein>
<proteinExistence type="predicted"/>
<feature type="region of interest" description="Disordered" evidence="1">
    <location>
        <begin position="87"/>
        <end position="119"/>
    </location>
</feature>
<evidence type="ECO:0000256" key="1">
    <source>
        <dbReference type="SAM" id="MobiDB-lite"/>
    </source>
</evidence>
<dbReference type="EMBL" id="HBGB01029613">
    <property type="protein sequence ID" value="CAD9062274.1"/>
    <property type="molecule type" value="Transcribed_RNA"/>
</dbReference>
<evidence type="ECO:0000313" key="3">
    <source>
        <dbReference type="EMBL" id="CAD9062274.1"/>
    </source>
</evidence>
<sequence>MGVGGGMGMGMGGGIGPARSYLPPPTHPQGPPVMVRDQHHVLPAAGVIYSNPAPNTVGAIIREEGSEQDDTNMTNGGLVTPLSNLVAHQQQQQQQQDGGSIDTTGVPSKPPQGGARIPRDHSTIRHEIEAFQINQDSHTQAVLKSEATRDIRIKKKQHQKGKTRSAGISPELQEHMGKVMRGEKGAKPGVGVGVGEVAGGLSVSQSVREWVCGCGAPRRKRLAHSQ</sequence>
<feature type="compositionally biased region" description="Polar residues" evidence="1">
    <location>
        <begin position="97"/>
        <end position="106"/>
    </location>
</feature>
<dbReference type="AlphaFoldDB" id="A0A6U4ERQ4"/>
<evidence type="ECO:0000313" key="2">
    <source>
        <dbReference type="EMBL" id="CAD9062273.1"/>
    </source>
</evidence>
<feature type="compositionally biased region" description="Basic residues" evidence="1">
    <location>
        <begin position="154"/>
        <end position="163"/>
    </location>
</feature>
<feature type="region of interest" description="Disordered" evidence="1">
    <location>
        <begin position="154"/>
        <end position="174"/>
    </location>
</feature>
<accession>A0A6U4ERQ4</accession>
<dbReference type="EMBL" id="HBGB01029612">
    <property type="protein sequence ID" value="CAD9062273.1"/>
    <property type="molecule type" value="Transcribed_RNA"/>
</dbReference>